<dbReference type="NCBIfam" id="TIGR04056">
    <property type="entry name" value="OMP_RagA_SusC"/>
    <property type="match status" value="1"/>
</dbReference>
<dbReference type="Pfam" id="PF13715">
    <property type="entry name" value="CarbopepD_reg_2"/>
    <property type="match status" value="1"/>
</dbReference>
<evidence type="ECO:0000256" key="7">
    <source>
        <dbReference type="PROSITE-ProRule" id="PRU01360"/>
    </source>
</evidence>
<comment type="similarity">
    <text evidence="7">Belongs to the TonB-dependent receptor family.</text>
</comment>
<dbReference type="SUPFAM" id="SSF56935">
    <property type="entry name" value="Porins"/>
    <property type="match status" value="1"/>
</dbReference>
<feature type="domain" description="TonB-dependent receptor plug" evidence="8">
    <location>
        <begin position="223"/>
        <end position="327"/>
    </location>
</feature>
<keyword evidence="2 7" id="KW-0813">Transport</keyword>
<evidence type="ECO:0000256" key="6">
    <source>
        <dbReference type="ARBA" id="ARBA00023237"/>
    </source>
</evidence>
<evidence type="ECO:0000259" key="8">
    <source>
        <dbReference type="Pfam" id="PF07715"/>
    </source>
</evidence>
<dbReference type="GO" id="GO:0009279">
    <property type="term" value="C:cell outer membrane"/>
    <property type="evidence" value="ECO:0007669"/>
    <property type="project" value="UniProtKB-SubCell"/>
</dbReference>
<dbReference type="Gene3D" id="2.60.40.1120">
    <property type="entry name" value="Carboxypeptidase-like, regulatory domain"/>
    <property type="match status" value="1"/>
</dbReference>
<dbReference type="InterPro" id="IPR039426">
    <property type="entry name" value="TonB-dep_rcpt-like"/>
</dbReference>
<dbReference type="PROSITE" id="PS52016">
    <property type="entry name" value="TONB_DEPENDENT_REC_3"/>
    <property type="match status" value="1"/>
</dbReference>
<organism evidence="9 10">
    <name type="scientific">Aestuariibaculum marinum</name>
    <dbReference type="NCBI Taxonomy" id="2683592"/>
    <lineage>
        <taxon>Bacteria</taxon>
        <taxon>Pseudomonadati</taxon>
        <taxon>Bacteroidota</taxon>
        <taxon>Flavobacteriia</taxon>
        <taxon>Flavobacteriales</taxon>
        <taxon>Flavobacteriaceae</taxon>
    </lineage>
</organism>
<evidence type="ECO:0000256" key="5">
    <source>
        <dbReference type="ARBA" id="ARBA00023136"/>
    </source>
</evidence>
<keyword evidence="10" id="KW-1185">Reference proteome</keyword>
<keyword evidence="6 7" id="KW-0998">Cell outer membrane</keyword>
<dbReference type="InterPro" id="IPR023996">
    <property type="entry name" value="TonB-dep_OMP_SusC/RagA"/>
</dbReference>
<dbReference type="Gene3D" id="2.170.130.10">
    <property type="entry name" value="TonB-dependent receptor, plug domain"/>
    <property type="match status" value="1"/>
</dbReference>
<dbReference type="NCBIfam" id="TIGR04057">
    <property type="entry name" value="SusC_RagA_signa"/>
    <property type="match status" value="1"/>
</dbReference>
<dbReference type="Gene3D" id="2.40.170.20">
    <property type="entry name" value="TonB-dependent receptor, beta-barrel domain"/>
    <property type="match status" value="1"/>
</dbReference>
<dbReference type="Pfam" id="PF07715">
    <property type="entry name" value="Plug"/>
    <property type="match status" value="1"/>
</dbReference>
<dbReference type="SUPFAM" id="SSF49464">
    <property type="entry name" value="Carboxypeptidase regulatory domain-like"/>
    <property type="match status" value="1"/>
</dbReference>
<dbReference type="EMBL" id="JACVXD010000002">
    <property type="protein sequence ID" value="MBD0823238.1"/>
    <property type="molecule type" value="Genomic_DNA"/>
</dbReference>
<evidence type="ECO:0000256" key="2">
    <source>
        <dbReference type="ARBA" id="ARBA00022448"/>
    </source>
</evidence>
<accession>A0A8J6PTV2</accession>
<dbReference type="InterPro" id="IPR008969">
    <property type="entry name" value="CarboxyPept-like_regulatory"/>
</dbReference>
<reference evidence="9 10" key="1">
    <citation type="journal article" date="2018" name="J. Microbiol.">
        <title>Aestuariibaculum marinum sp. nov., a marine bacterium isolated from seawater in South Korea.</title>
        <authorList>
            <person name="Choi J."/>
            <person name="Lee D."/>
            <person name="Jang J.H."/>
            <person name="Cha S."/>
            <person name="Seo T."/>
        </authorList>
    </citation>
    <scope>NUCLEOTIDE SEQUENCE [LARGE SCALE GENOMIC DNA]</scope>
    <source>
        <strain evidence="9 10">IP7</strain>
    </source>
</reference>
<sequence length="1112" mass="123817">MKIKLITDRSRMRKRLLLFIMRTFIFLFCTAVFSLNSVNVFSQEEVFITKDEVVSVDRVFKIIKEQTSYHFIYPKDLFKDTPKIHLKKGNIKIQDLLNESLETSNLNFQVSKNNTIVIKKKEQTELDDDQGIQISGSVVDGAGMPLPGANIIVKGTNTGAQADFDGKFSLTVANADAVLVVSYVGYTTREVSLEGKTSLTIMLRENAAALDEVVVVGYGTKKKENLTGSVSVVDVADAKKTITYDVAKMLQGQAPGVTVQSSGEPGGFVNIKIRGITSFRNNNPLFVIDGVIVDDPYDFATGDIESIQVLKDASSAAIYGARGANGVVIITTKKGKQGKLDISYKTTIGFQNVAQNRWYSLANREQYQELVRTAETNANNQGLNVPTSPGAYPNSDLFIDDVDTNWQDEAFRTGTLENHSLSFNGGAESLSYNVNLDYFKNTSYFETPQAYERYSTNINLSGHKGKFKYGAKVAYSLSDKENFNEYLAGTSSIINLLTAVPTMPVYDESRLGGYGGTDGIAQRVISLNVIGYNNLITNENRRNRFVGNVWGEYEILDGLKYKLNVSGDRTNWDTRYFNPPSDLGWYYVTEEAESRLEINTGNTTRTIINNLLTYDFNIGEKHNFNLLGGMLQERSDYANLLARGTGYEVGEIAQLQYADNRDAIERMTTETYKSYIGRFNYSFDDTYLMEFNFRQDKSSKFAPRNNTGNYFSVSGAWKVHNVITLPEWWNTFKIRGGYGQLGNNTIGVYEFALTTNDFASYLFGNELAPGSTVVKIVDPDIKWEDTESSNIAAELGMFNNRLLFTAEYFKKQSTDLLADVPIPYSSGSFPIRLTTNAGTVQNTGMEFTLSYGDMKKDFSYNVSANLGTLKNKVLKIGNDDTPIQEGVGRTEVGRSAGEIYAYEVEGIFQNQEEIDNHAYQTGQTAPGDVKFKDINGDGSITDDDRTFKGSVIPKITYGLNLSASYKNFDFSCFFQGAAGHKIYNGTYQALMVGDLGNSHTDMLNYWSPENTNTNVPRPVIGDPNANNRASDRFIEDGDFVKLQSLELGFNIPLETKVFSKARVFASAQNLFVITKYKGYDPDFISDGLFNRGTEFGSFPNPRTLALGLKVDF</sequence>
<keyword evidence="5 7" id="KW-0472">Membrane</keyword>
<keyword evidence="9" id="KW-0675">Receptor</keyword>
<dbReference type="Proteomes" id="UP000621516">
    <property type="component" value="Unassembled WGS sequence"/>
</dbReference>
<dbReference type="AlphaFoldDB" id="A0A8J6PTV2"/>
<dbReference type="InterPro" id="IPR036942">
    <property type="entry name" value="Beta-barrel_TonB_sf"/>
</dbReference>
<comment type="subcellular location">
    <subcellularLocation>
        <location evidence="1 7">Cell outer membrane</location>
        <topology evidence="1 7">Multi-pass membrane protein</topology>
    </subcellularLocation>
</comment>
<dbReference type="InterPro" id="IPR037066">
    <property type="entry name" value="Plug_dom_sf"/>
</dbReference>
<gene>
    <name evidence="9" type="ORF">ICJ85_04320</name>
</gene>
<evidence type="ECO:0000313" key="10">
    <source>
        <dbReference type="Proteomes" id="UP000621516"/>
    </source>
</evidence>
<comment type="caution">
    <text evidence="9">The sequence shown here is derived from an EMBL/GenBank/DDBJ whole genome shotgun (WGS) entry which is preliminary data.</text>
</comment>
<proteinExistence type="inferred from homology"/>
<keyword evidence="3 7" id="KW-1134">Transmembrane beta strand</keyword>
<dbReference type="RefSeq" id="WP_188222557.1">
    <property type="nucleotide sequence ID" value="NZ_JACVXD010000002.1"/>
</dbReference>
<evidence type="ECO:0000256" key="1">
    <source>
        <dbReference type="ARBA" id="ARBA00004571"/>
    </source>
</evidence>
<evidence type="ECO:0000256" key="4">
    <source>
        <dbReference type="ARBA" id="ARBA00022692"/>
    </source>
</evidence>
<dbReference type="InterPro" id="IPR012910">
    <property type="entry name" value="Plug_dom"/>
</dbReference>
<dbReference type="InterPro" id="IPR023997">
    <property type="entry name" value="TonB-dep_OMP_SusC/RagA_CS"/>
</dbReference>
<evidence type="ECO:0000256" key="3">
    <source>
        <dbReference type="ARBA" id="ARBA00022452"/>
    </source>
</evidence>
<protein>
    <submittedName>
        <fullName evidence="9">TonB-dependent receptor</fullName>
    </submittedName>
</protein>
<evidence type="ECO:0000313" key="9">
    <source>
        <dbReference type="EMBL" id="MBD0823238.1"/>
    </source>
</evidence>
<name>A0A8J6PTV2_9FLAO</name>
<keyword evidence="4 7" id="KW-0812">Transmembrane</keyword>